<dbReference type="InterPro" id="IPR003713">
    <property type="entry name" value="FliS"/>
</dbReference>
<dbReference type="PANTHER" id="PTHR34773:SF1">
    <property type="entry name" value="FLAGELLAR SECRETION CHAPERONE FLIS"/>
    <property type="match status" value="1"/>
</dbReference>
<gene>
    <name evidence="7" type="primary">fliS</name>
    <name evidence="7" type="ORF">JY500_12385</name>
</gene>
<evidence type="ECO:0000256" key="5">
    <source>
        <dbReference type="ARBA" id="ARBA00023186"/>
    </source>
</evidence>
<evidence type="ECO:0000256" key="1">
    <source>
        <dbReference type="ARBA" id="ARBA00004514"/>
    </source>
</evidence>
<comment type="similarity">
    <text evidence="2 6">Belongs to the FliS family.</text>
</comment>
<keyword evidence="8" id="KW-1185">Reference proteome</keyword>
<dbReference type="PANTHER" id="PTHR34773">
    <property type="entry name" value="FLAGELLAR SECRETION CHAPERONE FLIS"/>
    <property type="match status" value="1"/>
</dbReference>
<keyword evidence="7" id="KW-0966">Cell projection</keyword>
<accession>A0ABX7M3F9</accession>
<evidence type="ECO:0000313" key="7">
    <source>
        <dbReference type="EMBL" id="QSI75313.1"/>
    </source>
</evidence>
<keyword evidence="3 6" id="KW-0963">Cytoplasm</keyword>
<dbReference type="CDD" id="cd16098">
    <property type="entry name" value="FliS"/>
    <property type="match status" value="1"/>
</dbReference>
<evidence type="ECO:0000256" key="2">
    <source>
        <dbReference type="ARBA" id="ARBA00008787"/>
    </source>
</evidence>
<dbReference type="EMBL" id="CP071060">
    <property type="protein sequence ID" value="QSI75313.1"/>
    <property type="molecule type" value="Genomic_DNA"/>
</dbReference>
<dbReference type="NCBIfam" id="TIGR00208">
    <property type="entry name" value="fliS"/>
    <property type="match status" value="1"/>
</dbReference>
<name>A0ABX7M3F9_9RHOO</name>
<keyword evidence="7" id="KW-0969">Cilium</keyword>
<dbReference type="Proteomes" id="UP000663570">
    <property type="component" value="Chromosome"/>
</dbReference>
<evidence type="ECO:0000256" key="3">
    <source>
        <dbReference type="ARBA" id="ARBA00022490"/>
    </source>
</evidence>
<reference evidence="7 8" key="1">
    <citation type="submission" date="2021-02" db="EMBL/GenBank/DDBJ databases">
        <title>Niveibacterium changnyeongensis HC41.</title>
        <authorList>
            <person name="Kang M."/>
        </authorList>
    </citation>
    <scope>NUCLEOTIDE SEQUENCE [LARGE SCALE GENOMIC DNA]</scope>
    <source>
        <strain evidence="7 8">HC41</strain>
    </source>
</reference>
<keyword evidence="5" id="KW-0143">Chaperone</keyword>
<keyword evidence="7" id="KW-0282">Flagellum</keyword>
<dbReference type="InterPro" id="IPR036584">
    <property type="entry name" value="FliS_sf"/>
</dbReference>
<protein>
    <recommendedName>
        <fullName evidence="6">Flagellar secretion chaperone FliS</fullName>
    </recommendedName>
</protein>
<comment type="subcellular location">
    <subcellularLocation>
        <location evidence="1 6">Cytoplasm</location>
        <location evidence="1 6">Cytosol</location>
    </subcellularLocation>
</comment>
<evidence type="ECO:0000256" key="4">
    <source>
        <dbReference type="ARBA" id="ARBA00022795"/>
    </source>
</evidence>
<keyword evidence="4 6" id="KW-1005">Bacterial flagellum biogenesis</keyword>
<sequence>MYPTMQSPANAYSRVGLESNVAASNPHLLIVMLFDGAILNVNSAAVSIAHNDVAGKGQAISKAIEIINSGLKASLDMNAGGELAQRLAALYDYMVSRLLYANLHSSEPALKEVAGLLLEIKGAWEAIRDQANAA</sequence>
<evidence type="ECO:0000313" key="8">
    <source>
        <dbReference type="Proteomes" id="UP000663570"/>
    </source>
</evidence>
<dbReference type="SUPFAM" id="SSF101116">
    <property type="entry name" value="Flagellar export chaperone FliS"/>
    <property type="match status" value="1"/>
</dbReference>
<proteinExistence type="inferred from homology"/>
<evidence type="ECO:0000256" key="6">
    <source>
        <dbReference type="PIRNR" id="PIRNR039090"/>
    </source>
</evidence>
<dbReference type="Pfam" id="PF02561">
    <property type="entry name" value="FliS"/>
    <property type="match status" value="1"/>
</dbReference>
<dbReference type="PIRSF" id="PIRSF039090">
    <property type="entry name" value="Flis"/>
    <property type="match status" value="1"/>
</dbReference>
<dbReference type="Gene3D" id="1.20.120.340">
    <property type="entry name" value="Flagellar protein FliS"/>
    <property type="match status" value="1"/>
</dbReference>
<organism evidence="7 8">
    <name type="scientific">Niveibacterium microcysteis</name>
    <dbReference type="NCBI Taxonomy" id="2811415"/>
    <lineage>
        <taxon>Bacteria</taxon>
        <taxon>Pseudomonadati</taxon>
        <taxon>Pseudomonadota</taxon>
        <taxon>Betaproteobacteria</taxon>
        <taxon>Rhodocyclales</taxon>
        <taxon>Rhodocyclaceae</taxon>
        <taxon>Niveibacterium</taxon>
    </lineage>
</organism>